<dbReference type="PANTHER" id="PTHR33507">
    <property type="entry name" value="INNER MEMBRANE PROTEIN YBBJ"/>
    <property type="match status" value="1"/>
</dbReference>
<dbReference type="PROSITE" id="PS51257">
    <property type="entry name" value="PROKAR_LIPOPROTEIN"/>
    <property type="match status" value="1"/>
</dbReference>
<dbReference type="Pfam" id="PF25145">
    <property type="entry name" value="NfeD1b_N"/>
    <property type="match status" value="1"/>
</dbReference>
<reference evidence="10" key="2">
    <citation type="submission" date="2016-04" db="EMBL/GenBank/DDBJ databases">
        <title>First Complete Genome Sequence of a Subdivision 6 Acidobacterium.</title>
        <authorList>
            <person name="Huang S."/>
            <person name="Vieira S."/>
            <person name="Bunk B."/>
            <person name="Riedel T."/>
            <person name="Sproeer C."/>
            <person name="Overmann J."/>
        </authorList>
    </citation>
    <scope>NUCLEOTIDE SEQUENCE [LARGE SCALE GENOMIC DNA]</scope>
    <source>
        <strain evidence="10">DSM 100886 HEG_-6_39</strain>
    </source>
</reference>
<reference evidence="9 10" key="1">
    <citation type="journal article" date="2016" name="Genome Announc.">
        <title>First Complete Genome Sequence of a Subdivision 6 Acidobacterium Strain.</title>
        <authorList>
            <person name="Huang S."/>
            <person name="Vieira S."/>
            <person name="Bunk B."/>
            <person name="Riedel T."/>
            <person name="Sproer C."/>
            <person name="Overmann J."/>
        </authorList>
    </citation>
    <scope>NUCLEOTIDE SEQUENCE [LARGE SCALE GENOMIC DNA]</scope>
    <source>
        <strain evidence="10">DSM 100886 HEG_-6_39</strain>
    </source>
</reference>
<dbReference type="InterPro" id="IPR029045">
    <property type="entry name" value="ClpP/crotonase-like_dom_sf"/>
</dbReference>
<dbReference type="PANTHER" id="PTHR33507:SF4">
    <property type="entry name" value="NODULATION COMPETITIVENESS PROTEIN NFED"/>
    <property type="match status" value="1"/>
</dbReference>
<dbReference type="InterPro" id="IPR056738">
    <property type="entry name" value="NfeD1b_N"/>
</dbReference>
<dbReference type="GO" id="GO:0016020">
    <property type="term" value="C:membrane"/>
    <property type="evidence" value="ECO:0007669"/>
    <property type="project" value="UniProtKB-SubCell"/>
</dbReference>
<dbReference type="Pfam" id="PF01957">
    <property type="entry name" value="NfeD"/>
    <property type="match status" value="1"/>
</dbReference>
<evidence type="ECO:0000259" key="8">
    <source>
        <dbReference type="Pfam" id="PF25145"/>
    </source>
</evidence>
<sequence length="448" mass="46412">MGRGGPPMNSCRAGRCTLRVALVLGLALSCATSIRTFARAEQPLVYSAVVDSLIQPVSAEYVTSTLDRADLAGAALVVLTLRTPGGLVESTRAIVTHMVAARTPVAIFVAPSGARAASAGFILTIAADVAAMAPGTHIGAAHPVDGGGQKSDETMAAKMTEDLAAYARTLAGRRHRNVTLAAEAVSRSRAFTEEEARAATPPLIDLVAADLPDLLRQLDGRTITRFDGATVVLHTANARVVAIEMSLRQRVLSAVANPDVAYLLLSLGTLGLTIELWNPGAVLPGVVGGLCLLLAFFAFSMLPVNVAGVLLLLFGLLLLVLEIKVTSFGLLTVGGVLSLIFGSMILMDSPLPELQLSLRLVLPVVLAFTAIAAMLTRLALAAQRRPPTTGASAMVGSSGHALTAVDAGGGRVSTHGEIWQATATEAIAPGSRVRITQVDGLHLHVCKD</sequence>
<evidence type="ECO:0000256" key="1">
    <source>
        <dbReference type="ARBA" id="ARBA00004141"/>
    </source>
</evidence>
<dbReference type="Pfam" id="PF24961">
    <property type="entry name" value="NfeD_membrane"/>
    <property type="match status" value="1"/>
</dbReference>
<dbReference type="SUPFAM" id="SSF141322">
    <property type="entry name" value="NfeD domain-like"/>
    <property type="match status" value="1"/>
</dbReference>
<keyword evidence="4 5" id="KW-0472">Membrane</keyword>
<dbReference type="SUPFAM" id="SSF52096">
    <property type="entry name" value="ClpP/crotonase"/>
    <property type="match status" value="1"/>
</dbReference>
<evidence type="ECO:0000313" key="10">
    <source>
        <dbReference type="Proteomes" id="UP000076079"/>
    </source>
</evidence>
<dbReference type="KEGG" id="abac:LuPra_01645"/>
<organism evidence="9 10">
    <name type="scientific">Luteitalea pratensis</name>
    <dbReference type="NCBI Taxonomy" id="1855912"/>
    <lineage>
        <taxon>Bacteria</taxon>
        <taxon>Pseudomonadati</taxon>
        <taxon>Acidobacteriota</taxon>
        <taxon>Vicinamibacteria</taxon>
        <taxon>Vicinamibacterales</taxon>
        <taxon>Vicinamibacteraceae</taxon>
        <taxon>Luteitalea</taxon>
    </lineage>
</organism>
<feature type="domain" description="NfeD-like C-terminal" evidence="6">
    <location>
        <begin position="392"/>
        <end position="445"/>
    </location>
</feature>
<proteinExistence type="predicted"/>
<dbReference type="Proteomes" id="UP000076079">
    <property type="component" value="Chromosome"/>
</dbReference>
<evidence type="ECO:0000313" key="9">
    <source>
        <dbReference type="EMBL" id="AMY08445.1"/>
    </source>
</evidence>
<evidence type="ECO:0000259" key="6">
    <source>
        <dbReference type="Pfam" id="PF01957"/>
    </source>
</evidence>
<gene>
    <name evidence="9" type="ORF">LuPra_01645</name>
</gene>
<dbReference type="PATRIC" id="fig|1813736.3.peg.1709"/>
<keyword evidence="10" id="KW-1185">Reference proteome</keyword>
<feature type="transmembrane region" description="Helical" evidence="5">
    <location>
        <begin position="358"/>
        <end position="380"/>
    </location>
</feature>
<feature type="transmembrane region" description="Helical" evidence="5">
    <location>
        <begin position="328"/>
        <end position="346"/>
    </location>
</feature>
<accession>A0A143PIR3</accession>
<keyword evidence="2 5" id="KW-0812">Transmembrane</keyword>
<evidence type="ECO:0000256" key="4">
    <source>
        <dbReference type="ARBA" id="ARBA00023136"/>
    </source>
</evidence>
<dbReference type="InterPro" id="IPR052165">
    <property type="entry name" value="Membrane_assoc_protease"/>
</dbReference>
<dbReference type="InterPro" id="IPR056739">
    <property type="entry name" value="NfeD_membrane"/>
</dbReference>
<dbReference type="InterPro" id="IPR002810">
    <property type="entry name" value="NfeD-like_C"/>
</dbReference>
<dbReference type="AlphaFoldDB" id="A0A143PIR3"/>
<keyword evidence="3 5" id="KW-1133">Transmembrane helix</keyword>
<evidence type="ECO:0000259" key="7">
    <source>
        <dbReference type="Pfam" id="PF24961"/>
    </source>
</evidence>
<protein>
    <submittedName>
        <fullName evidence="9">Uncharacterized protein</fullName>
    </submittedName>
</protein>
<feature type="domain" description="NfeD1b N-terminal" evidence="8">
    <location>
        <begin position="45"/>
        <end position="185"/>
    </location>
</feature>
<dbReference type="Gene3D" id="3.90.226.10">
    <property type="entry name" value="2-enoyl-CoA Hydratase, Chain A, domain 1"/>
    <property type="match status" value="1"/>
</dbReference>
<evidence type="ECO:0000256" key="2">
    <source>
        <dbReference type="ARBA" id="ARBA00022692"/>
    </source>
</evidence>
<dbReference type="EMBL" id="CP015136">
    <property type="protein sequence ID" value="AMY08445.1"/>
    <property type="molecule type" value="Genomic_DNA"/>
</dbReference>
<dbReference type="Gene3D" id="2.40.50.140">
    <property type="entry name" value="Nucleic acid-binding proteins"/>
    <property type="match status" value="1"/>
</dbReference>
<feature type="domain" description="NfeD integral membrane" evidence="7">
    <location>
        <begin position="260"/>
        <end position="375"/>
    </location>
</feature>
<dbReference type="CDD" id="cd07020">
    <property type="entry name" value="Clp_protease_NfeD_1"/>
    <property type="match status" value="1"/>
</dbReference>
<name>A0A143PIR3_LUTPR</name>
<dbReference type="STRING" id="1855912.LuPra_01645"/>
<evidence type="ECO:0000256" key="5">
    <source>
        <dbReference type="SAM" id="Phobius"/>
    </source>
</evidence>
<dbReference type="InterPro" id="IPR012340">
    <property type="entry name" value="NA-bd_OB-fold"/>
</dbReference>
<evidence type="ECO:0000256" key="3">
    <source>
        <dbReference type="ARBA" id="ARBA00022989"/>
    </source>
</evidence>
<dbReference type="OrthoDB" id="9806253at2"/>
<comment type="subcellular location">
    <subcellularLocation>
        <location evidence="1">Membrane</location>
        <topology evidence="1">Multi-pass membrane protein</topology>
    </subcellularLocation>
</comment>
<feature type="transmembrane region" description="Helical" evidence="5">
    <location>
        <begin position="305"/>
        <end position="321"/>
    </location>
</feature>